<dbReference type="InterPro" id="IPR039421">
    <property type="entry name" value="Type_1_exporter"/>
</dbReference>
<keyword evidence="4 10" id="KW-0067">ATP-binding</keyword>
<gene>
    <name evidence="10" type="ORF">SAMN04244559_02262</name>
</gene>
<evidence type="ECO:0000256" key="1">
    <source>
        <dbReference type="ARBA" id="ARBA00004651"/>
    </source>
</evidence>
<keyword evidence="6 7" id="KW-0472">Membrane</keyword>
<dbReference type="PROSITE" id="PS50893">
    <property type="entry name" value="ABC_TRANSPORTER_2"/>
    <property type="match status" value="1"/>
</dbReference>
<evidence type="ECO:0000259" key="9">
    <source>
        <dbReference type="PROSITE" id="PS50929"/>
    </source>
</evidence>
<evidence type="ECO:0000313" key="10">
    <source>
        <dbReference type="EMBL" id="SEH43102.1"/>
    </source>
</evidence>
<dbReference type="SUPFAM" id="SSF52540">
    <property type="entry name" value="P-loop containing nucleoside triphosphate hydrolases"/>
    <property type="match status" value="1"/>
</dbReference>
<dbReference type="PANTHER" id="PTHR24221:SF654">
    <property type="entry name" value="ATP-BINDING CASSETTE SUB-FAMILY B MEMBER 6"/>
    <property type="match status" value="1"/>
</dbReference>
<dbReference type="SMART" id="SM00382">
    <property type="entry name" value="AAA"/>
    <property type="match status" value="1"/>
</dbReference>
<dbReference type="EMBL" id="FNWO01000009">
    <property type="protein sequence ID" value="SEH43102.1"/>
    <property type="molecule type" value="Genomic_DNA"/>
</dbReference>
<keyword evidence="3" id="KW-0547">Nucleotide-binding</keyword>
<evidence type="ECO:0000256" key="5">
    <source>
        <dbReference type="ARBA" id="ARBA00022989"/>
    </source>
</evidence>
<feature type="transmembrane region" description="Helical" evidence="7">
    <location>
        <begin position="54"/>
        <end position="75"/>
    </location>
</feature>
<dbReference type="CDD" id="cd03228">
    <property type="entry name" value="ABCC_MRP_Like"/>
    <property type="match status" value="1"/>
</dbReference>
<dbReference type="SUPFAM" id="SSF90123">
    <property type="entry name" value="ABC transporter transmembrane region"/>
    <property type="match status" value="1"/>
</dbReference>
<evidence type="ECO:0000256" key="4">
    <source>
        <dbReference type="ARBA" id="ARBA00022840"/>
    </source>
</evidence>
<dbReference type="OrthoDB" id="9760776at2"/>
<keyword evidence="11" id="KW-1185">Reference proteome</keyword>
<dbReference type="GO" id="GO:0140359">
    <property type="term" value="F:ABC-type transporter activity"/>
    <property type="evidence" value="ECO:0007669"/>
    <property type="project" value="InterPro"/>
</dbReference>
<evidence type="ECO:0000256" key="3">
    <source>
        <dbReference type="ARBA" id="ARBA00022741"/>
    </source>
</evidence>
<comment type="subcellular location">
    <subcellularLocation>
        <location evidence="1">Cell membrane</location>
        <topology evidence="1">Multi-pass membrane protein</topology>
    </subcellularLocation>
</comment>
<dbReference type="NCBIfam" id="TIGR01194">
    <property type="entry name" value="cyc_pep_trnsptr"/>
    <property type="match status" value="1"/>
</dbReference>
<name>A0A1H6I4N4_MAGFU</name>
<evidence type="ECO:0000259" key="8">
    <source>
        <dbReference type="PROSITE" id="PS50893"/>
    </source>
</evidence>
<dbReference type="Proteomes" id="UP000182983">
    <property type="component" value="Unassembled WGS sequence"/>
</dbReference>
<feature type="domain" description="ABC transmembrane type-1" evidence="9">
    <location>
        <begin position="19"/>
        <end position="258"/>
    </location>
</feature>
<dbReference type="GO" id="GO:0016887">
    <property type="term" value="F:ATP hydrolysis activity"/>
    <property type="evidence" value="ECO:0007669"/>
    <property type="project" value="InterPro"/>
</dbReference>
<organism evidence="10 11">
    <name type="scientific">Magnetospirillum fulvum</name>
    <name type="common">Rhodospirillum fulvum</name>
    <dbReference type="NCBI Taxonomy" id="1082"/>
    <lineage>
        <taxon>Bacteria</taxon>
        <taxon>Pseudomonadati</taxon>
        <taxon>Pseudomonadota</taxon>
        <taxon>Alphaproteobacteria</taxon>
        <taxon>Rhodospirillales</taxon>
        <taxon>Rhodospirillaceae</taxon>
        <taxon>Magnetospirillum</taxon>
    </lineage>
</organism>
<dbReference type="Gene3D" id="3.40.50.300">
    <property type="entry name" value="P-loop containing nucleotide triphosphate hydrolases"/>
    <property type="match status" value="1"/>
</dbReference>
<dbReference type="GO" id="GO:0005524">
    <property type="term" value="F:ATP binding"/>
    <property type="evidence" value="ECO:0007669"/>
    <property type="project" value="UniProtKB-KW"/>
</dbReference>
<keyword evidence="2 7" id="KW-0812">Transmembrane</keyword>
<reference evidence="11" key="1">
    <citation type="submission" date="2016-10" db="EMBL/GenBank/DDBJ databases">
        <authorList>
            <person name="Varghese N."/>
            <person name="Submissions S."/>
        </authorList>
    </citation>
    <scope>NUCLEOTIDE SEQUENCE [LARGE SCALE GENOMIC DNA]</scope>
    <source>
        <strain evidence="11">DSM 13234</strain>
    </source>
</reference>
<dbReference type="GO" id="GO:0015833">
    <property type="term" value="P:peptide transport"/>
    <property type="evidence" value="ECO:0007669"/>
    <property type="project" value="InterPro"/>
</dbReference>
<dbReference type="GO" id="GO:1904680">
    <property type="term" value="F:peptide transmembrane transporter activity"/>
    <property type="evidence" value="ECO:0007669"/>
    <property type="project" value="InterPro"/>
</dbReference>
<feature type="transmembrane region" description="Helical" evidence="7">
    <location>
        <begin position="246"/>
        <end position="263"/>
    </location>
</feature>
<dbReference type="InterPro" id="IPR005898">
    <property type="entry name" value="Cyc_pep_transpt_SyrD/YojI"/>
</dbReference>
<proteinExistence type="predicted"/>
<sequence length="552" mass="59879">MNHLLGMLLSQDTLPRTRVVVAALLSGLSGVLVLGIVNKAAAEIAGTGLAQVDWALAAAFAAGIALYAGVEVFAVSRLCAALENAIHQVRTGLLDRLVRADYEQVERVGHTVFYESITQATREISQNSQFIALALRSAVLVVVILAYIAFVSLTAFALVGLTIGLGGLLYHRAGRRRDDGFARMMDEERRLFESLDDLLGGFKEVRISSARSRDLAATFSRFSLAATDVRVDVQGHVVRQFILGQIAVYLMLAVVVFVIPQYVPGFRDQVVQITAAVLFMSGDLGALIQYLPLLAESEQAAARIARLEATLAAMAEDEGAAPSAAASVPAAFGEIAFCGVTYAYPAPEGEAAFVLGPLDLTLRAGEIVFITGGNGAGKSTLIKLLTGLYRPKCGTIRIDGVTVGPRLRHALRDRIATVFSTYHLFPRLYGAAPFTAAEAETMLSWLEMERVAGLTGDRFSRLDLSAGQRKRLALMAALLERRPLLVLDEWAADQDPAFRRKFYREILPTLKAEGRTIVAVTHDDSYFDVADRRFHLEEGRLVERGRDAGEEP</sequence>
<dbReference type="PANTHER" id="PTHR24221">
    <property type="entry name" value="ATP-BINDING CASSETTE SUB-FAMILY B"/>
    <property type="match status" value="1"/>
</dbReference>
<evidence type="ECO:0000313" key="11">
    <source>
        <dbReference type="Proteomes" id="UP000182983"/>
    </source>
</evidence>
<evidence type="ECO:0000256" key="2">
    <source>
        <dbReference type="ARBA" id="ARBA00022692"/>
    </source>
</evidence>
<dbReference type="PROSITE" id="PS50929">
    <property type="entry name" value="ABC_TM1F"/>
    <property type="match status" value="1"/>
</dbReference>
<feature type="domain" description="ABC transporter" evidence="8">
    <location>
        <begin position="335"/>
        <end position="551"/>
    </location>
</feature>
<dbReference type="Gene3D" id="1.20.1560.10">
    <property type="entry name" value="ABC transporter type 1, transmembrane domain"/>
    <property type="match status" value="1"/>
</dbReference>
<protein>
    <submittedName>
        <fullName evidence="10">Putative ATP-binding cassette transporter</fullName>
    </submittedName>
</protein>
<dbReference type="GO" id="GO:0034040">
    <property type="term" value="F:ATPase-coupled lipid transmembrane transporter activity"/>
    <property type="evidence" value="ECO:0007669"/>
    <property type="project" value="TreeGrafter"/>
</dbReference>
<dbReference type="AlphaFoldDB" id="A0A1H6I4N4"/>
<feature type="transmembrane region" description="Helical" evidence="7">
    <location>
        <begin position="20"/>
        <end position="42"/>
    </location>
</feature>
<feature type="transmembrane region" description="Helical" evidence="7">
    <location>
        <begin position="130"/>
        <end position="149"/>
    </location>
</feature>
<dbReference type="InterPro" id="IPR027417">
    <property type="entry name" value="P-loop_NTPase"/>
</dbReference>
<evidence type="ECO:0000256" key="6">
    <source>
        <dbReference type="ARBA" id="ARBA00023136"/>
    </source>
</evidence>
<evidence type="ECO:0000256" key="7">
    <source>
        <dbReference type="SAM" id="Phobius"/>
    </source>
</evidence>
<dbReference type="InterPro" id="IPR036640">
    <property type="entry name" value="ABC1_TM_sf"/>
</dbReference>
<dbReference type="Pfam" id="PF00005">
    <property type="entry name" value="ABC_tran"/>
    <property type="match status" value="1"/>
</dbReference>
<dbReference type="InterPro" id="IPR003439">
    <property type="entry name" value="ABC_transporter-like_ATP-bd"/>
</dbReference>
<dbReference type="RefSeq" id="WP_074768616.1">
    <property type="nucleotide sequence ID" value="NZ_FNWO01000009.1"/>
</dbReference>
<dbReference type="InterPro" id="IPR003593">
    <property type="entry name" value="AAA+_ATPase"/>
</dbReference>
<dbReference type="InterPro" id="IPR011527">
    <property type="entry name" value="ABC1_TM_dom"/>
</dbReference>
<dbReference type="GO" id="GO:0005886">
    <property type="term" value="C:plasma membrane"/>
    <property type="evidence" value="ECO:0007669"/>
    <property type="project" value="UniProtKB-SubCell"/>
</dbReference>
<keyword evidence="5 7" id="KW-1133">Transmembrane helix</keyword>
<accession>A0A1H6I4N4</accession>